<dbReference type="Pfam" id="PF02632">
    <property type="entry name" value="BioY"/>
    <property type="match status" value="1"/>
</dbReference>
<dbReference type="STRING" id="1122213.GCA_000423365_02788"/>
<dbReference type="PANTHER" id="PTHR34295">
    <property type="entry name" value="BIOTIN TRANSPORTER BIOY"/>
    <property type="match status" value="1"/>
</dbReference>
<feature type="transmembrane region" description="Helical" evidence="9">
    <location>
        <begin position="115"/>
        <end position="141"/>
    </location>
</feature>
<evidence type="ECO:0000313" key="11">
    <source>
        <dbReference type="Proteomes" id="UP000258927"/>
    </source>
</evidence>
<dbReference type="GO" id="GO:0015225">
    <property type="term" value="F:biotin transmembrane transporter activity"/>
    <property type="evidence" value="ECO:0007669"/>
    <property type="project" value="UniProtKB-UniRule"/>
</dbReference>
<evidence type="ECO:0000256" key="1">
    <source>
        <dbReference type="ARBA" id="ARBA00004651"/>
    </source>
</evidence>
<feature type="transmembrane region" description="Helical" evidence="9">
    <location>
        <begin position="161"/>
        <end position="178"/>
    </location>
</feature>
<evidence type="ECO:0000256" key="4">
    <source>
        <dbReference type="ARBA" id="ARBA00022475"/>
    </source>
</evidence>
<dbReference type="Proteomes" id="UP000258927">
    <property type="component" value="Chromosome"/>
</dbReference>
<gene>
    <name evidence="10" type="ORF">MXMO3_00071</name>
</gene>
<evidence type="ECO:0000256" key="3">
    <source>
        <dbReference type="ARBA" id="ARBA00022448"/>
    </source>
</evidence>
<keyword evidence="7 8" id="KW-0472">Membrane</keyword>
<comment type="similarity">
    <text evidence="2 8">Belongs to the BioY family.</text>
</comment>
<evidence type="ECO:0000256" key="2">
    <source>
        <dbReference type="ARBA" id="ARBA00010692"/>
    </source>
</evidence>
<dbReference type="InterPro" id="IPR003784">
    <property type="entry name" value="BioY"/>
</dbReference>
<reference evidence="10 11" key="1">
    <citation type="submission" date="2017-05" db="EMBL/GenBank/DDBJ databases">
        <title>Genome Analysis of Maritalea myrionectae HL2708#5.</title>
        <authorList>
            <consortium name="Cotde Inc.-PKNU"/>
            <person name="Jang D."/>
            <person name="Oh H.-M."/>
        </authorList>
    </citation>
    <scope>NUCLEOTIDE SEQUENCE [LARGE SCALE GENOMIC DNA]</scope>
    <source>
        <strain evidence="10 11">HL2708#5</strain>
    </source>
</reference>
<organism evidence="10 11">
    <name type="scientific">Maritalea myrionectae</name>
    <dbReference type="NCBI Taxonomy" id="454601"/>
    <lineage>
        <taxon>Bacteria</taxon>
        <taxon>Pseudomonadati</taxon>
        <taxon>Pseudomonadota</taxon>
        <taxon>Alphaproteobacteria</taxon>
        <taxon>Hyphomicrobiales</taxon>
        <taxon>Devosiaceae</taxon>
        <taxon>Maritalea</taxon>
    </lineage>
</organism>
<dbReference type="GO" id="GO:0005886">
    <property type="term" value="C:plasma membrane"/>
    <property type="evidence" value="ECO:0007669"/>
    <property type="project" value="UniProtKB-SubCell"/>
</dbReference>
<dbReference type="AlphaFoldDB" id="A0A2R4M9U0"/>
<dbReference type="PANTHER" id="PTHR34295:SF4">
    <property type="entry name" value="BIOTIN TRANSPORTER BIOY-RELATED"/>
    <property type="match status" value="1"/>
</dbReference>
<accession>A0A2R4M9U0</accession>
<keyword evidence="6 9" id="KW-1133">Transmembrane helix</keyword>
<feature type="transmembrane region" description="Helical" evidence="9">
    <location>
        <begin position="78"/>
        <end position="103"/>
    </location>
</feature>
<evidence type="ECO:0000256" key="9">
    <source>
        <dbReference type="SAM" id="Phobius"/>
    </source>
</evidence>
<comment type="subcellular location">
    <subcellularLocation>
        <location evidence="1 8">Cell membrane</location>
        <topology evidence="1 8">Multi-pass membrane protein</topology>
    </subcellularLocation>
</comment>
<keyword evidence="4 8" id="KW-1003">Cell membrane</keyword>
<protein>
    <recommendedName>
        <fullName evidence="8">Biotin transporter</fullName>
    </recommendedName>
</protein>
<evidence type="ECO:0000256" key="6">
    <source>
        <dbReference type="ARBA" id="ARBA00022989"/>
    </source>
</evidence>
<evidence type="ECO:0000256" key="7">
    <source>
        <dbReference type="ARBA" id="ARBA00023136"/>
    </source>
</evidence>
<keyword evidence="3 8" id="KW-0813">Transport</keyword>
<dbReference type="KEGG" id="mmyr:MXMO3_00071"/>
<feature type="transmembrane region" description="Helical" evidence="9">
    <location>
        <begin position="6"/>
        <end position="32"/>
    </location>
</feature>
<evidence type="ECO:0000256" key="8">
    <source>
        <dbReference type="PIRNR" id="PIRNR016661"/>
    </source>
</evidence>
<keyword evidence="11" id="KW-1185">Reference proteome</keyword>
<dbReference type="PIRSF" id="PIRSF016661">
    <property type="entry name" value="BioY"/>
    <property type="match status" value="1"/>
</dbReference>
<keyword evidence="5 9" id="KW-0812">Transmembrane</keyword>
<feature type="transmembrane region" description="Helical" evidence="9">
    <location>
        <begin position="53"/>
        <end position="72"/>
    </location>
</feature>
<evidence type="ECO:0000313" key="10">
    <source>
        <dbReference type="EMBL" id="AVX02619.1"/>
    </source>
</evidence>
<evidence type="ECO:0000256" key="5">
    <source>
        <dbReference type="ARBA" id="ARBA00022692"/>
    </source>
</evidence>
<dbReference type="RefSeq" id="WP_027835625.1">
    <property type="nucleotide sequence ID" value="NZ_CP021330.1"/>
</dbReference>
<dbReference type="EMBL" id="CP021330">
    <property type="protein sequence ID" value="AVX02619.1"/>
    <property type="molecule type" value="Genomic_DNA"/>
</dbReference>
<name>A0A2R4M9U0_9HYPH</name>
<sequence length="180" mass="18324">MTTRDIVLIALFAAIMAVLGVFPPITLPVIAVPITAQSLGVMLAGGVLGAKRGALSMVLFLALVAVGLPLLSGGRGGIGVFFGASGGFLLGWIVAAFVVGLLVERFWESLNYINAFIASVVGGIVVLYALGIPWISVVAGISLGQAFTGSMGFIPGDVVKAVIAALVIVTVAKSYPIIKK</sequence>
<dbReference type="Gene3D" id="1.10.1760.20">
    <property type="match status" value="1"/>
</dbReference>
<proteinExistence type="inferred from homology"/>